<keyword evidence="3" id="KW-1185">Reference proteome</keyword>
<evidence type="ECO:0000313" key="3">
    <source>
        <dbReference type="Proteomes" id="UP000199022"/>
    </source>
</evidence>
<accession>A0A1I1QN55</accession>
<dbReference type="EMBL" id="FOMD01000003">
    <property type="protein sequence ID" value="SFD23551.1"/>
    <property type="molecule type" value="Genomic_DNA"/>
</dbReference>
<evidence type="ECO:0000313" key="2">
    <source>
        <dbReference type="EMBL" id="SFD23551.1"/>
    </source>
</evidence>
<dbReference type="InterPro" id="IPR017853">
    <property type="entry name" value="GH"/>
</dbReference>
<reference evidence="3" key="1">
    <citation type="submission" date="2016-10" db="EMBL/GenBank/DDBJ databases">
        <authorList>
            <person name="Varghese N."/>
            <person name="Submissions S."/>
        </authorList>
    </citation>
    <scope>NUCLEOTIDE SEQUENCE [LARGE SCALE GENOMIC DNA]</scope>
    <source>
        <strain evidence="3">DSM 45962</strain>
    </source>
</reference>
<dbReference type="SUPFAM" id="SSF51445">
    <property type="entry name" value="(Trans)glycosidases"/>
    <property type="match status" value="1"/>
</dbReference>
<gene>
    <name evidence="2" type="ORF">SAMN05661030_2873</name>
</gene>
<dbReference type="AlphaFoldDB" id="A0A1I1QN55"/>
<dbReference type="Gene3D" id="3.20.20.80">
    <property type="entry name" value="Glycosidases"/>
    <property type="match status" value="1"/>
</dbReference>
<organism evidence="2 3">
    <name type="scientific">Klenkia taihuensis</name>
    <dbReference type="NCBI Taxonomy" id="1225127"/>
    <lineage>
        <taxon>Bacteria</taxon>
        <taxon>Bacillati</taxon>
        <taxon>Actinomycetota</taxon>
        <taxon>Actinomycetes</taxon>
        <taxon>Geodermatophilales</taxon>
        <taxon>Geodermatophilaceae</taxon>
        <taxon>Klenkia</taxon>
    </lineage>
</organism>
<keyword evidence="1" id="KW-0732">Signal</keyword>
<dbReference type="RefSeq" id="WP_091560152.1">
    <property type="nucleotide sequence ID" value="NZ_BNAC01000001.1"/>
</dbReference>
<dbReference type="OrthoDB" id="9779955at2"/>
<dbReference type="Proteomes" id="UP000199022">
    <property type="component" value="Unassembled WGS sequence"/>
</dbReference>
<protein>
    <submittedName>
        <fullName evidence="2">Uncharacterized protein</fullName>
    </submittedName>
</protein>
<sequence>MGVRRGALAVLAGLVVGALGAPGTAAADPGDTGIGYDVSYPQCDQPLPAVASFGVVGVNGGLATTANPCLEEQLAWSAGLGPVQVYVNTANPGQVRDAVSTWPRSGDSPYGVCDGDAGPACSYVYGRTRAAVDIHAFLLPAAARAGVPLVPAELTWWLDVETTNTWQTGSAAARAANRATLEGMADYLAATGAPVGLYSSGQQWAQIVGWVPPGSSLHDLDSWLAGASDPLGAAQLCASASLTGGGDVVLAQYVTELEGRLLDHDLPC</sequence>
<evidence type="ECO:0000256" key="1">
    <source>
        <dbReference type="SAM" id="SignalP"/>
    </source>
</evidence>
<dbReference type="STRING" id="1225127.SAMN05661030_2873"/>
<feature type="chain" id="PRO_5011549248" evidence="1">
    <location>
        <begin position="28"/>
        <end position="268"/>
    </location>
</feature>
<feature type="signal peptide" evidence="1">
    <location>
        <begin position="1"/>
        <end position="27"/>
    </location>
</feature>
<name>A0A1I1QN55_9ACTN</name>
<proteinExistence type="predicted"/>